<evidence type="ECO:0000256" key="1">
    <source>
        <dbReference type="SAM" id="Phobius"/>
    </source>
</evidence>
<reference evidence="2 3" key="1">
    <citation type="submission" date="2019-06" db="EMBL/GenBank/DDBJ databases">
        <title>Comparative genomics and metabolomics analyses of clavulanic acid producing Streptomyces species provides insight into specialized metabolism and evolution of beta-lactam biosynthetic gene clusters.</title>
        <authorList>
            <person name="Moore M.A."/>
            <person name="Cruz-Morales P."/>
            <person name="Barona Gomez F."/>
            <person name="Kapil T."/>
        </authorList>
    </citation>
    <scope>NUCLEOTIDE SEQUENCE [LARGE SCALE GENOMIC DNA]</scope>
    <source>
        <strain evidence="2 3">T-272</strain>
    </source>
</reference>
<evidence type="ECO:0000313" key="3">
    <source>
        <dbReference type="Proteomes" id="UP000460558"/>
    </source>
</evidence>
<keyword evidence="1" id="KW-0472">Membrane</keyword>
<keyword evidence="1" id="KW-1133">Transmembrane helix</keyword>
<feature type="transmembrane region" description="Helical" evidence="1">
    <location>
        <begin position="150"/>
        <end position="173"/>
    </location>
</feature>
<gene>
    <name evidence="2" type="ORF">FFZ77_09165</name>
</gene>
<dbReference type="InterPro" id="IPR039708">
    <property type="entry name" value="MT1774/Rv1733c-like"/>
</dbReference>
<sequence>MRTAAGVWRWRGNPLRRTTDLAEAWTALVAVLLLVVAAPAVGWFTGSGTGDALRRSMLQQRQERHPVVATVLRHAPPRRPPAHDPEPSAAREKRHTVVATWTGVDGDRHTGRVTTRLRDPRTGDQLTVWIDRSGRLANAPLDEAAVGTRAVLAGLGAAFAFAGLTEAARRLALGRLSRRRQARLERAWAALGPDWGRTGASG</sequence>
<proteinExistence type="predicted"/>
<organism evidence="2 3">
    <name type="scientific">Streptomyces katsurahamanus</name>
    <dbReference type="NCBI Taxonomy" id="2577098"/>
    <lineage>
        <taxon>Bacteria</taxon>
        <taxon>Bacillati</taxon>
        <taxon>Actinomycetota</taxon>
        <taxon>Actinomycetes</taxon>
        <taxon>Kitasatosporales</taxon>
        <taxon>Streptomycetaceae</taxon>
        <taxon>Streptomyces</taxon>
    </lineage>
</organism>
<keyword evidence="3" id="KW-1185">Reference proteome</keyword>
<dbReference type="RefSeq" id="WP_323371352.1">
    <property type="nucleotide sequence ID" value="NZ_VDEQ01000092.1"/>
</dbReference>
<dbReference type="PANTHER" id="PTHR42305">
    <property type="entry name" value="MEMBRANE PROTEIN RV1733C-RELATED"/>
    <property type="match status" value="1"/>
</dbReference>
<dbReference type="Proteomes" id="UP000460558">
    <property type="component" value="Unassembled WGS sequence"/>
</dbReference>
<protein>
    <recommendedName>
        <fullName evidence="4">Integral membrane protein</fullName>
    </recommendedName>
</protein>
<accession>A0ABW9NSC5</accession>
<comment type="caution">
    <text evidence="2">The sequence shown here is derived from an EMBL/GenBank/DDBJ whole genome shotgun (WGS) entry which is preliminary data.</text>
</comment>
<dbReference type="PANTHER" id="PTHR42305:SF1">
    <property type="entry name" value="MEMBRANE PROTEIN RV1733C-RELATED"/>
    <property type="match status" value="1"/>
</dbReference>
<feature type="transmembrane region" description="Helical" evidence="1">
    <location>
        <begin position="21"/>
        <end position="44"/>
    </location>
</feature>
<evidence type="ECO:0000313" key="2">
    <source>
        <dbReference type="EMBL" id="MQS35769.1"/>
    </source>
</evidence>
<evidence type="ECO:0008006" key="4">
    <source>
        <dbReference type="Google" id="ProtNLM"/>
    </source>
</evidence>
<keyword evidence="1" id="KW-0812">Transmembrane</keyword>
<name>A0ABW9NSC5_9ACTN</name>
<dbReference type="EMBL" id="VDEQ01000092">
    <property type="protein sequence ID" value="MQS35769.1"/>
    <property type="molecule type" value="Genomic_DNA"/>
</dbReference>